<reference evidence="2" key="1">
    <citation type="submission" date="2021-01" db="EMBL/GenBank/DDBJ databases">
        <title>Caligus Genome Assembly.</title>
        <authorList>
            <person name="Gallardo-Escarate C."/>
        </authorList>
    </citation>
    <scope>NUCLEOTIDE SEQUENCE [LARGE SCALE GENOMIC DNA]</scope>
</reference>
<accession>A0A7T8HJG2</accession>
<feature type="non-terminal residue" evidence="1">
    <location>
        <position position="1"/>
    </location>
</feature>
<organism evidence="1 2">
    <name type="scientific">Caligus rogercresseyi</name>
    <name type="common">Sea louse</name>
    <dbReference type="NCBI Taxonomy" id="217165"/>
    <lineage>
        <taxon>Eukaryota</taxon>
        <taxon>Metazoa</taxon>
        <taxon>Ecdysozoa</taxon>
        <taxon>Arthropoda</taxon>
        <taxon>Crustacea</taxon>
        <taxon>Multicrustacea</taxon>
        <taxon>Hexanauplia</taxon>
        <taxon>Copepoda</taxon>
        <taxon>Siphonostomatoida</taxon>
        <taxon>Caligidae</taxon>
        <taxon>Caligus</taxon>
    </lineage>
</organism>
<evidence type="ECO:0000313" key="2">
    <source>
        <dbReference type="Proteomes" id="UP000595437"/>
    </source>
</evidence>
<name>A0A7T8HJG2_CALRO</name>
<dbReference type="Proteomes" id="UP000595437">
    <property type="component" value="Chromosome 8"/>
</dbReference>
<sequence length="179" mass="20390">MEKTRRDKVIELLIIKLLKYPRRTVYDITKKWMESGMSKRKEQKLGVTKSHATFVARLKRSIKANPGRPCPSSPEAWGPPVVVPWMDSVASGTRTHSSRTWRPPTRQTCSVLAEEECAQLLGLQHLAPQQPDLNLCDYYFNTASLKASIKSEINKLDPAEVSMDCESFRCRLEDILEAE</sequence>
<evidence type="ECO:0000313" key="1">
    <source>
        <dbReference type="EMBL" id="QQP51059.1"/>
    </source>
</evidence>
<dbReference type="AlphaFoldDB" id="A0A7T8HJG2"/>
<proteinExistence type="predicted"/>
<dbReference type="EMBL" id="CP045897">
    <property type="protein sequence ID" value="QQP51059.1"/>
    <property type="molecule type" value="Genomic_DNA"/>
</dbReference>
<gene>
    <name evidence="1" type="ORF">FKW44_012274</name>
</gene>
<keyword evidence="2" id="KW-1185">Reference proteome</keyword>
<protein>
    <submittedName>
        <fullName evidence="1">Uncharacterized protein</fullName>
    </submittedName>
</protein>